<evidence type="ECO:0000313" key="3">
    <source>
        <dbReference type="Proteomes" id="UP000239504"/>
    </source>
</evidence>
<gene>
    <name evidence="2" type="ORF">CW354_06075</name>
</gene>
<evidence type="ECO:0000259" key="1">
    <source>
        <dbReference type="Pfam" id="PF13439"/>
    </source>
</evidence>
<sequence>MTGKSGAENRIAVVGPVDPFRGGVAAHTTQIAKTLRGMKGIDVRVISFSQLYPKILYPGESDHAPDVKRPDDLSVDYVIDAVNPLTWPRAARVIKEWRATQVIMPAWTFFVGPCLGRIASLCRKAGIRVTMVVHNVADHETSALKSWLSNSQLKHADDFIVHGAALASEVRRFFPGEPVAVSPHPIFDHYPLPVQNWPRRAGLELLFFGLVRPYKGLDIALEALARANRRDVKLSVVGEFWEARARYDALIEEGGLRDLVEIVDRYVSDQEAAEYFNRADAVLLPYRSVSGTGVAPLSYRYGRPVIASDLPGLVEVVRNDETGWVFPVGSSDELATLFSRITPEDCQAMKEGLGRIRGEMSWDSFVGKLIRPNV</sequence>
<dbReference type="Pfam" id="PF13692">
    <property type="entry name" value="Glyco_trans_1_4"/>
    <property type="match status" value="1"/>
</dbReference>
<keyword evidence="3" id="KW-1185">Reference proteome</keyword>
<accession>A0A2S7K608</accession>
<dbReference type="GO" id="GO:0016757">
    <property type="term" value="F:glycosyltransferase activity"/>
    <property type="evidence" value="ECO:0007669"/>
    <property type="project" value="UniProtKB-ARBA"/>
</dbReference>
<dbReference type="InterPro" id="IPR028098">
    <property type="entry name" value="Glyco_trans_4-like_N"/>
</dbReference>
<feature type="domain" description="Glycosyltransferase subfamily 4-like N-terminal" evidence="1">
    <location>
        <begin position="22"/>
        <end position="186"/>
    </location>
</feature>
<dbReference type="RefSeq" id="WP_104829156.1">
    <property type="nucleotide sequence ID" value="NZ_PJCH01000005.1"/>
</dbReference>
<dbReference type="SUPFAM" id="SSF53756">
    <property type="entry name" value="UDP-Glycosyltransferase/glycogen phosphorylase"/>
    <property type="match status" value="1"/>
</dbReference>
<dbReference type="Gene3D" id="3.40.50.2000">
    <property type="entry name" value="Glycogen Phosphorylase B"/>
    <property type="match status" value="2"/>
</dbReference>
<dbReference type="EMBL" id="PJCH01000005">
    <property type="protein sequence ID" value="PQA87911.1"/>
    <property type="molecule type" value="Genomic_DNA"/>
</dbReference>
<proteinExistence type="predicted"/>
<dbReference type="Pfam" id="PF13439">
    <property type="entry name" value="Glyco_transf_4"/>
    <property type="match status" value="1"/>
</dbReference>
<dbReference type="Proteomes" id="UP000239504">
    <property type="component" value="Unassembled WGS sequence"/>
</dbReference>
<organism evidence="2 3">
    <name type="scientific">Hyphococcus luteus</name>
    <dbReference type="NCBI Taxonomy" id="2058213"/>
    <lineage>
        <taxon>Bacteria</taxon>
        <taxon>Pseudomonadati</taxon>
        <taxon>Pseudomonadota</taxon>
        <taxon>Alphaproteobacteria</taxon>
        <taxon>Parvularculales</taxon>
        <taxon>Parvularculaceae</taxon>
        <taxon>Hyphococcus</taxon>
    </lineage>
</organism>
<comment type="caution">
    <text evidence="2">The sequence shown here is derived from an EMBL/GenBank/DDBJ whole genome shotgun (WGS) entry which is preliminary data.</text>
</comment>
<dbReference type="AlphaFoldDB" id="A0A2S7K608"/>
<protein>
    <recommendedName>
        <fullName evidence="1">Glycosyltransferase subfamily 4-like N-terminal domain-containing protein</fullName>
    </recommendedName>
</protein>
<dbReference type="OrthoDB" id="9807414at2"/>
<evidence type="ECO:0000313" key="2">
    <source>
        <dbReference type="EMBL" id="PQA87911.1"/>
    </source>
</evidence>
<reference evidence="2 3" key="1">
    <citation type="submission" date="2017-12" db="EMBL/GenBank/DDBJ databases">
        <authorList>
            <person name="Hurst M.R.H."/>
        </authorList>
    </citation>
    <scope>NUCLEOTIDE SEQUENCE [LARGE SCALE GENOMIC DNA]</scope>
    <source>
        <strain evidence="2 3">SY-3-19</strain>
    </source>
</reference>
<name>A0A2S7K608_9PROT</name>
<dbReference type="PANTHER" id="PTHR12526">
    <property type="entry name" value="GLYCOSYLTRANSFERASE"/>
    <property type="match status" value="1"/>
</dbReference>